<dbReference type="InterPro" id="IPR051804">
    <property type="entry name" value="Carb_Metab_Reg_Kinase/Isom"/>
</dbReference>
<keyword evidence="3" id="KW-0479">Metal-binding</keyword>
<evidence type="ECO:0000313" key="9">
    <source>
        <dbReference type="Proteomes" id="UP000198778"/>
    </source>
</evidence>
<dbReference type="Gene3D" id="3.30.420.40">
    <property type="match status" value="2"/>
</dbReference>
<keyword evidence="4" id="KW-0862">Zinc</keyword>
<proteinExistence type="inferred from homology"/>
<keyword evidence="5" id="KW-0460">Magnesium</keyword>
<comment type="cofactor">
    <cofactor evidence="1">
        <name>Mg(2+)</name>
        <dbReference type="ChEBI" id="CHEBI:18420"/>
    </cofactor>
</comment>
<dbReference type="Pfam" id="PF00480">
    <property type="entry name" value="ROK"/>
    <property type="match status" value="1"/>
</dbReference>
<comment type="catalytic activity">
    <reaction evidence="7">
        <text>D-fructose + ATP = D-fructose 6-phosphate + ADP + H(+)</text>
        <dbReference type="Rhea" id="RHEA:16125"/>
        <dbReference type="ChEBI" id="CHEBI:15378"/>
        <dbReference type="ChEBI" id="CHEBI:30616"/>
        <dbReference type="ChEBI" id="CHEBI:37721"/>
        <dbReference type="ChEBI" id="CHEBI:61527"/>
        <dbReference type="ChEBI" id="CHEBI:456216"/>
        <dbReference type="EC" id="2.7.1.4"/>
    </reaction>
</comment>
<evidence type="ECO:0000256" key="6">
    <source>
        <dbReference type="ARBA" id="ARBA00038887"/>
    </source>
</evidence>
<dbReference type="EC" id="2.7.1.4" evidence="6"/>
<dbReference type="OrthoDB" id="9783435at2"/>
<dbReference type="EMBL" id="FNIL01000004">
    <property type="protein sequence ID" value="SDN90702.1"/>
    <property type="molecule type" value="Genomic_DNA"/>
</dbReference>
<dbReference type="InterPro" id="IPR049874">
    <property type="entry name" value="ROK_cs"/>
</dbReference>
<dbReference type="GO" id="GO:0046872">
    <property type="term" value="F:metal ion binding"/>
    <property type="evidence" value="ECO:0007669"/>
    <property type="project" value="UniProtKB-KW"/>
</dbReference>
<gene>
    <name evidence="8" type="ORF">SAMN04488053_104225</name>
</gene>
<dbReference type="InterPro" id="IPR000600">
    <property type="entry name" value="ROK"/>
</dbReference>
<dbReference type="AlphaFoldDB" id="A0A1H0F811"/>
<reference evidence="9" key="1">
    <citation type="submission" date="2016-10" db="EMBL/GenBank/DDBJ databases">
        <authorList>
            <person name="Varghese N."/>
            <person name="Submissions S."/>
        </authorList>
    </citation>
    <scope>NUCLEOTIDE SEQUENCE [LARGE SCALE GENOMIC DNA]</scope>
    <source>
        <strain evidence="9">CGMCC 1.10369</strain>
    </source>
</reference>
<keyword evidence="8" id="KW-0418">Kinase</keyword>
<dbReference type="FunFam" id="3.30.420.40:FF:000136">
    <property type="entry name" value="Putative fructokinase"/>
    <property type="match status" value="1"/>
</dbReference>
<sequence length="284" mass="31148">MYIGAIEAGGTKTVCAVGKENGEVIDSVTVPTSSPKETLADIGSFFNRYEIRAMGVGMFGPINLEKDSGNYGRVLNTPKLAWRDFNVYDYLKKKYGVPVFLDTDVNAAALGEFHWGAAKEAESCLYMTVGTGIGGGFVKEGKPYKGKYHAEMGHMYITKHPDDSFRGSCPYHAACLEGLASGTAIKERYQESAQMLSENEKVWELESYYLAQAVVNQILILSPEKVILGGGVLKQSQLYPLVRMKIVELLNGYVHTDDIEQWVVAPLLNDQQGIKGAMALVVLN</sequence>
<keyword evidence="9" id="KW-1185">Reference proteome</keyword>
<comment type="similarity">
    <text evidence="2">Belongs to the ROK (NagC/XylR) family.</text>
</comment>
<dbReference type="CDD" id="cd24067">
    <property type="entry name" value="ASKHA_NBD_ROK_BsFRK-like"/>
    <property type="match status" value="1"/>
</dbReference>
<organism evidence="8 9">
    <name type="scientific">Alkalicoccus daliensis</name>
    <dbReference type="NCBI Taxonomy" id="745820"/>
    <lineage>
        <taxon>Bacteria</taxon>
        <taxon>Bacillati</taxon>
        <taxon>Bacillota</taxon>
        <taxon>Bacilli</taxon>
        <taxon>Bacillales</taxon>
        <taxon>Bacillaceae</taxon>
        <taxon>Alkalicoccus</taxon>
    </lineage>
</organism>
<dbReference type="InterPro" id="IPR043129">
    <property type="entry name" value="ATPase_NBD"/>
</dbReference>
<dbReference type="Proteomes" id="UP000198778">
    <property type="component" value="Unassembled WGS sequence"/>
</dbReference>
<dbReference type="PROSITE" id="PS01125">
    <property type="entry name" value="ROK"/>
    <property type="match status" value="1"/>
</dbReference>
<evidence type="ECO:0000256" key="4">
    <source>
        <dbReference type="ARBA" id="ARBA00022833"/>
    </source>
</evidence>
<evidence type="ECO:0000256" key="3">
    <source>
        <dbReference type="ARBA" id="ARBA00022723"/>
    </source>
</evidence>
<dbReference type="GO" id="GO:0008865">
    <property type="term" value="F:fructokinase activity"/>
    <property type="evidence" value="ECO:0007669"/>
    <property type="project" value="UniProtKB-EC"/>
</dbReference>
<dbReference type="STRING" id="745820.SAMN04488053_104225"/>
<evidence type="ECO:0000256" key="5">
    <source>
        <dbReference type="ARBA" id="ARBA00022842"/>
    </source>
</evidence>
<evidence type="ECO:0000256" key="1">
    <source>
        <dbReference type="ARBA" id="ARBA00001946"/>
    </source>
</evidence>
<dbReference type="PANTHER" id="PTHR42742:SF3">
    <property type="entry name" value="FRUCTOKINASE"/>
    <property type="match status" value="1"/>
</dbReference>
<evidence type="ECO:0000256" key="7">
    <source>
        <dbReference type="ARBA" id="ARBA00048451"/>
    </source>
</evidence>
<keyword evidence="8" id="KW-0808">Transferase</keyword>
<evidence type="ECO:0000256" key="2">
    <source>
        <dbReference type="ARBA" id="ARBA00006479"/>
    </source>
</evidence>
<protein>
    <recommendedName>
        <fullName evidence="6">fructokinase</fullName>
        <ecNumber evidence="6">2.7.1.4</ecNumber>
    </recommendedName>
</protein>
<dbReference type="RefSeq" id="WP_090842653.1">
    <property type="nucleotide sequence ID" value="NZ_FNIL01000004.1"/>
</dbReference>
<evidence type="ECO:0000313" key="8">
    <source>
        <dbReference type="EMBL" id="SDN90702.1"/>
    </source>
</evidence>
<name>A0A1H0F811_9BACI</name>
<dbReference type="PANTHER" id="PTHR42742">
    <property type="entry name" value="TRANSCRIPTIONAL REPRESSOR MPRA"/>
    <property type="match status" value="1"/>
</dbReference>
<accession>A0A1H0F811</accession>
<dbReference type="SUPFAM" id="SSF53067">
    <property type="entry name" value="Actin-like ATPase domain"/>
    <property type="match status" value="1"/>
</dbReference>